<comment type="caution">
    <text evidence="2">The sequence shown here is derived from an EMBL/GenBank/DDBJ whole genome shotgun (WGS) entry which is preliminary data.</text>
</comment>
<dbReference type="AlphaFoldDB" id="A0A328VG52"/>
<name>A0A328VG52_9CHLR</name>
<organism evidence="2 3">
    <name type="scientific">Thermogemmatispora tikiterensis</name>
    <dbReference type="NCBI Taxonomy" id="1825093"/>
    <lineage>
        <taxon>Bacteria</taxon>
        <taxon>Bacillati</taxon>
        <taxon>Chloroflexota</taxon>
        <taxon>Ktedonobacteria</taxon>
        <taxon>Thermogemmatisporales</taxon>
        <taxon>Thermogemmatisporaceae</taxon>
        <taxon>Thermogemmatispora</taxon>
    </lineage>
</organism>
<keyword evidence="3" id="KW-1185">Reference proteome</keyword>
<accession>A0A328VG52</accession>
<feature type="compositionally biased region" description="Basic and acidic residues" evidence="1">
    <location>
        <begin position="1"/>
        <end position="20"/>
    </location>
</feature>
<gene>
    <name evidence="2" type="ORF">A4R35_05650</name>
</gene>
<evidence type="ECO:0000313" key="2">
    <source>
        <dbReference type="EMBL" id="RAQ95012.1"/>
    </source>
</evidence>
<evidence type="ECO:0000313" key="3">
    <source>
        <dbReference type="Proteomes" id="UP000248706"/>
    </source>
</evidence>
<protein>
    <submittedName>
        <fullName evidence="2">Uncharacterized protein</fullName>
    </submittedName>
</protein>
<sequence length="102" mass="11595">MAFLGREEGERGEGAGRVGDEGGEQGLPVAGEPDNGLLFKQLAAILKAPDQSPIGSVIHLQRKIKLRCPRTHIHLRNRPARRQHWQLWLQRQGYLEQWIPCR</sequence>
<proteinExistence type="predicted"/>
<evidence type="ECO:0000256" key="1">
    <source>
        <dbReference type="SAM" id="MobiDB-lite"/>
    </source>
</evidence>
<feature type="region of interest" description="Disordered" evidence="1">
    <location>
        <begin position="1"/>
        <end position="32"/>
    </location>
</feature>
<dbReference type="EMBL" id="MCIF01000002">
    <property type="protein sequence ID" value="RAQ95012.1"/>
    <property type="molecule type" value="Genomic_DNA"/>
</dbReference>
<dbReference type="Proteomes" id="UP000248706">
    <property type="component" value="Unassembled WGS sequence"/>
</dbReference>
<reference evidence="2 3" key="1">
    <citation type="submission" date="2016-08" db="EMBL/GenBank/DDBJ databases">
        <title>Analysis of Carbohydrate Active Enzymes in Thermogemmatispora T81 Reveals Carbohydrate Degradation Ability.</title>
        <authorList>
            <person name="Tomazini A."/>
            <person name="Lal S."/>
            <person name="Stott M."/>
            <person name="Henrissat B."/>
            <person name="Polikarpov I."/>
            <person name="Sparling R."/>
            <person name="Levin D.B."/>
        </authorList>
    </citation>
    <scope>NUCLEOTIDE SEQUENCE [LARGE SCALE GENOMIC DNA]</scope>
    <source>
        <strain evidence="2 3">T81</strain>
    </source>
</reference>